<evidence type="ECO:0000313" key="1">
    <source>
        <dbReference type="EMBL" id="EJX00920.1"/>
    </source>
</evidence>
<accession>J9GM71</accession>
<proteinExistence type="predicted"/>
<sequence length="405" mass="47425">MEETALDSADWAGLKAEFVPVASVVHTLRLDHNNRRFLSNWQQRKNFSDYFADFYLPGDSANDYTQHLHVANTLALELREGFNKWAKAGMRLFVRHDFNRYEQPDFNKVAQKEVENHFALGAQLLKRQGRYLHYDLLGEIRTSGKKWGEFNVEGRADLNLPFRKDTLRIEVDGRLCNQQPTYYYRHYHGRNAWWDKSLDDEFRAKVGATLRYRNTSLRFDFESIQNYAYFAERLQPREDGKLPLVGVDVRQSGKNIQLLSATLGQNFKWGIFHWDTELTGQLSSDKDVLPLPAFNGYTNMYIDFRIAKVLHTELGADLRYFTEYYAPTYSPMIGQFCVQDAVQRVKLGNYPTVNVYANFHLKQTRFYVMASHVNYKSGSGYPFVIPHYPMNQMVLRLGISWNFFN</sequence>
<organism evidence="1">
    <name type="scientific">gut metagenome</name>
    <dbReference type="NCBI Taxonomy" id="749906"/>
    <lineage>
        <taxon>unclassified sequences</taxon>
        <taxon>metagenomes</taxon>
        <taxon>organismal metagenomes</taxon>
    </lineage>
</organism>
<dbReference type="InterPro" id="IPR025631">
    <property type="entry name" value="Porin_10"/>
</dbReference>
<dbReference type="Pfam" id="PF14121">
    <property type="entry name" value="Porin_10"/>
    <property type="match status" value="1"/>
</dbReference>
<name>J9GM71_9ZZZZ</name>
<gene>
    <name evidence="1" type="ORF">EVA_10978</name>
</gene>
<protein>
    <recommendedName>
        <fullName evidence="2">Porin</fullName>
    </recommendedName>
</protein>
<dbReference type="AlphaFoldDB" id="J9GM71"/>
<comment type="caution">
    <text evidence="1">The sequence shown here is derived from an EMBL/GenBank/DDBJ whole genome shotgun (WGS) entry which is preliminary data.</text>
</comment>
<dbReference type="EMBL" id="AMCI01003174">
    <property type="protein sequence ID" value="EJX00920.1"/>
    <property type="molecule type" value="Genomic_DNA"/>
</dbReference>
<reference evidence="1" key="1">
    <citation type="journal article" date="2012" name="PLoS ONE">
        <title>Gene sets for utilization of primary and secondary nutrition supplies in the distal gut of endangered iberian lynx.</title>
        <authorList>
            <person name="Alcaide M."/>
            <person name="Messina E."/>
            <person name="Richter M."/>
            <person name="Bargiela R."/>
            <person name="Peplies J."/>
            <person name="Huws S.A."/>
            <person name="Newbold C.J."/>
            <person name="Golyshin P.N."/>
            <person name="Simon M.A."/>
            <person name="Lopez G."/>
            <person name="Yakimov M.M."/>
            <person name="Ferrer M."/>
        </authorList>
    </citation>
    <scope>NUCLEOTIDE SEQUENCE</scope>
</reference>
<evidence type="ECO:0008006" key="2">
    <source>
        <dbReference type="Google" id="ProtNLM"/>
    </source>
</evidence>